<feature type="transmembrane region" description="Helical" evidence="8">
    <location>
        <begin position="79"/>
        <end position="104"/>
    </location>
</feature>
<dbReference type="SUPFAM" id="SSF47986">
    <property type="entry name" value="DEATH domain"/>
    <property type="match status" value="2"/>
</dbReference>
<proteinExistence type="predicted"/>
<gene>
    <name evidence="12" type="ORF">PEVE_00017198</name>
</gene>
<keyword evidence="4" id="KW-0418">Kinase</keyword>
<dbReference type="InterPro" id="IPR000488">
    <property type="entry name" value="Death_dom"/>
</dbReference>
<feature type="compositionally biased region" description="Low complexity" evidence="7">
    <location>
        <begin position="278"/>
        <end position="292"/>
    </location>
</feature>
<evidence type="ECO:0000256" key="5">
    <source>
        <dbReference type="ARBA" id="ARBA00022840"/>
    </source>
</evidence>
<dbReference type="CDD" id="cd00045">
    <property type="entry name" value="DED"/>
    <property type="match status" value="1"/>
</dbReference>
<keyword evidence="8" id="KW-0472">Membrane</keyword>
<feature type="compositionally biased region" description="Basic and acidic residues" evidence="7">
    <location>
        <begin position="207"/>
        <end position="220"/>
    </location>
</feature>
<accession>A0ABN8SAX5</accession>
<dbReference type="Pfam" id="PF00531">
    <property type="entry name" value="Death"/>
    <property type="match status" value="1"/>
</dbReference>
<keyword evidence="13" id="KW-1185">Reference proteome</keyword>
<dbReference type="InterPro" id="IPR008271">
    <property type="entry name" value="Ser/Thr_kinase_AS"/>
</dbReference>
<feature type="region of interest" description="Disordered" evidence="7">
    <location>
        <begin position="201"/>
        <end position="237"/>
    </location>
</feature>
<feature type="domain" description="Death" evidence="10">
    <location>
        <begin position="114"/>
        <end position="197"/>
    </location>
</feature>
<keyword evidence="2" id="KW-0808">Transferase</keyword>
<comment type="caution">
    <text evidence="12">The sequence shown here is derived from an EMBL/GenBank/DDBJ whole genome shotgun (WGS) entry which is preliminary data.</text>
</comment>
<dbReference type="PROSITE" id="PS50011">
    <property type="entry name" value="PROTEIN_KINASE_DOM"/>
    <property type="match status" value="1"/>
</dbReference>
<evidence type="ECO:0000259" key="9">
    <source>
        <dbReference type="PROSITE" id="PS50011"/>
    </source>
</evidence>
<dbReference type="PANTHER" id="PTHR11584:SF369">
    <property type="entry name" value="MITOGEN-ACTIVATED PROTEIN KINASE KINASE KINASE 19-RELATED"/>
    <property type="match status" value="1"/>
</dbReference>
<evidence type="ECO:0000256" key="8">
    <source>
        <dbReference type="SAM" id="Phobius"/>
    </source>
</evidence>
<dbReference type="Pfam" id="PF01335">
    <property type="entry name" value="DED"/>
    <property type="match status" value="1"/>
</dbReference>
<evidence type="ECO:0000256" key="3">
    <source>
        <dbReference type="ARBA" id="ARBA00022741"/>
    </source>
</evidence>
<keyword evidence="3 6" id="KW-0547">Nucleotide-binding</keyword>
<dbReference type="PROSITE" id="PS00108">
    <property type="entry name" value="PROTEIN_KINASE_ST"/>
    <property type="match status" value="1"/>
</dbReference>
<keyword evidence="8" id="KW-0812">Transmembrane</keyword>
<dbReference type="InterPro" id="IPR000719">
    <property type="entry name" value="Prot_kinase_dom"/>
</dbReference>
<dbReference type="InterPro" id="IPR011009">
    <property type="entry name" value="Kinase-like_dom_sf"/>
</dbReference>
<dbReference type="PANTHER" id="PTHR11584">
    <property type="entry name" value="SERINE/THREONINE PROTEIN KINASE"/>
    <property type="match status" value="1"/>
</dbReference>
<evidence type="ECO:0000256" key="6">
    <source>
        <dbReference type="PROSITE-ProRule" id="PRU10141"/>
    </source>
</evidence>
<dbReference type="InterPro" id="IPR001875">
    <property type="entry name" value="DED_dom"/>
</dbReference>
<dbReference type="PROSITE" id="PS50168">
    <property type="entry name" value="DED"/>
    <property type="match status" value="1"/>
</dbReference>
<evidence type="ECO:0000313" key="13">
    <source>
        <dbReference type="Proteomes" id="UP001159427"/>
    </source>
</evidence>
<dbReference type="Proteomes" id="UP001159427">
    <property type="component" value="Unassembled WGS sequence"/>
</dbReference>
<evidence type="ECO:0000256" key="2">
    <source>
        <dbReference type="ARBA" id="ARBA00022679"/>
    </source>
</evidence>
<name>A0ABN8SAX5_9CNID</name>
<dbReference type="PROSITE" id="PS00107">
    <property type="entry name" value="PROTEIN_KINASE_ATP"/>
    <property type="match status" value="1"/>
</dbReference>
<evidence type="ECO:0000313" key="12">
    <source>
        <dbReference type="EMBL" id="CAH3186888.1"/>
    </source>
</evidence>
<evidence type="ECO:0008006" key="14">
    <source>
        <dbReference type="Google" id="ProtNLM"/>
    </source>
</evidence>
<protein>
    <recommendedName>
        <fullName evidence="14">Protein kinase domain-containing protein</fullName>
    </recommendedName>
</protein>
<dbReference type="Gene3D" id="1.10.533.10">
    <property type="entry name" value="Death Domain, Fas"/>
    <property type="match status" value="2"/>
</dbReference>
<organism evidence="12 13">
    <name type="scientific">Porites evermanni</name>
    <dbReference type="NCBI Taxonomy" id="104178"/>
    <lineage>
        <taxon>Eukaryota</taxon>
        <taxon>Metazoa</taxon>
        <taxon>Cnidaria</taxon>
        <taxon>Anthozoa</taxon>
        <taxon>Hexacorallia</taxon>
        <taxon>Scleractinia</taxon>
        <taxon>Fungiina</taxon>
        <taxon>Poritidae</taxon>
        <taxon>Porites</taxon>
    </lineage>
</organism>
<dbReference type="PROSITE" id="PS50017">
    <property type="entry name" value="DEATH_DOMAIN"/>
    <property type="match status" value="1"/>
</dbReference>
<dbReference type="Pfam" id="PF00069">
    <property type="entry name" value="Pkinase"/>
    <property type="match status" value="1"/>
</dbReference>
<keyword evidence="5 6" id="KW-0067">ATP-binding</keyword>
<dbReference type="InterPro" id="IPR011029">
    <property type="entry name" value="DEATH-like_dom_sf"/>
</dbReference>
<evidence type="ECO:0000256" key="7">
    <source>
        <dbReference type="SAM" id="MobiDB-lite"/>
    </source>
</evidence>
<dbReference type="EMBL" id="CALNXI010002374">
    <property type="protein sequence ID" value="CAH3186888.1"/>
    <property type="molecule type" value="Genomic_DNA"/>
</dbReference>
<feature type="region of interest" description="Disordered" evidence="7">
    <location>
        <begin position="269"/>
        <end position="303"/>
    </location>
</feature>
<dbReference type="Gene3D" id="3.30.200.20">
    <property type="entry name" value="Phosphorylase Kinase, domain 1"/>
    <property type="match status" value="1"/>
</dbReference>
<evidence type="ECO:0000256" key="1">
    <source>
        <dbReference type="ARBA" id="ARBA00022527"/>
    </source>
</evidence>
<dbReference type="Gene3D" id="1.10.510.10">
    <property type="entry name" value="Transferase(Phosphotransferase) domain 1"/>
    <property type="match status" value="1"/>
</dbReference>
<keyword evidence="8" id="KW-1133">Transmembrane helix</keyword>
<dbReference type="SMART" id="SM00005">
    <property type="entry name" value="DEATH"/>
    <property type="match status" value="1"/>
</dbReference>
<feature type="binding site" evidence="6">
    <location>
        <position position="647"/>
    </location>
    <ligand>
        <name>ATP</name>
        <dbReference type="ChEBI" id="CHEBI:30616"/>
    </ligand>
</feature>
<keyword evidence="1" id="KW-0723">Serine/threonine-protein kinase</keyword>
<dbReference type="CDD" id="cd01670">
    <property type="entry name" value="Death"/>
    <property type="match status" value="1"/>
</dbReference>
<evidence type="ECO:0000259" key="10">
    <source>
        <dbReference type="PROSITE" id="PS50017"/>
    </source>
</evidence>
<dbReference type="InterPro" id="IPR017441">
    <property type="entry name" value="Protein_kinase_ATP_BS"/>
</dbReference>
<reference evidence="12 13" key="1">
    <citation type="submission" date="2022-05" db="EMBL/GenBank/DDBJ databases">
        <authorList>
            <consortium name="Genoscope - CEA"/>
            <person name="William W."/>
        </authorList>
    </citation>
    <scope>NUCLEOTIDE SEQUENCE [LARGE SCALE GENOMIC DNA]</scope>
</reference>
<feature type="domain" description="DED" evidence="11">
    <location>
        <begin position="3"/>
        <end position="81"/>
    </location>
</feature>
<dbReference type="SMART" id="SM00031">
    <property type="entry name" value="DED"/>
    <property type="match status" value="1"/>
</dbReference>
<feature type="domain" description="Protein kinase" evidence="9">
    <location>
        <begin position="618"/>
        <end position="881"/>
    </location>
</feature>
<sequence length="882" mass="98833">MSSYRSLLLELSNSLTTADLRELKFLCGDVIPAGRLERINQGFELFSALEQLNMLSVENRDFLASKLIAVNRNDLRNKLLGIQVLIIVIFLHLCYIAAGTAVMLPSNVNNRQVSDTLLHDLVEDLSTSWKMLGRRLGIPEGAITNIDMEHRRVVEKGMAMFAEWKRRRGEGATVGVLREALDKTGRRDLSERVRAIWSLTKKKKQGDKREKLTESLHLTERQPFPNLNPLRPALPIIAPTSTPISTAAHRQPQQPGRVPVPVTASLREPQEQAEPVHHAASNSSASTTDHSTGSTRIPRPPGAQCSQISTAALIWVFTNYRPTFVRALDIKRSKPYRLRNKISTNSWVLRFTVTSLIEKDIKPKDENWLSKFWSESLHNVSFILLGPICLYTSMLGEVKDLLLNQFSPQRVVKITKALSALSLGISIRLRLCVRCSLTNQSSSESGYFLHDYELTLQPILMKLQHYNLQPNFVRFFTQSDLHIKQTLASHFFQQIRKILDIYFSEELLVFGQSNPNGSPTLKPIRYKLDCEQNVFDGKEKRAAKLSCVTKNVLSVYFYVSLNLVTADSLSFNGGTTRQPIPEQAIAGGEVEVHDSGPVNPELKGKLQSDGCFLDPEKYDPVKFLGSGGYAKVYLVVDKRTGKKMACKMCDLGANTSDTQKVQSCKVVTIALFLVQVMQKTFCVHFSCPCPSLGYFLDFGLLGTLEDLLRNKGPLEEPLVVKFTRQLLSAVDFLHTNGKKHIVHKDIKGANILLDGAQKNIKLADFGICTIMEELRTATGGLVTKNNVASFHWTSPELLAAEEFSRNTDIWSVGCTVVEMLTTKPPLFSEHLSARQKMFRIINHMIEPPTDCTSLAYGFLKRCLCPKETRASAAELLADPYLN</sequence>
<evidence type="ECO:0000256" key="4">
    <source>
        <dbReference type="ARBA" id="ARBA00022777"/>
    </source>
</evidence>
<dbReference type="SMART" id="SM00220">
    <property type="entry name" value="S_TKc"/>
    <property type="match status" value="1"/>
</dbReference>
<dbReference type="SUPFAM" id="SSF56112">
    <property type="entry name" value="Protein kinase-like (PK-like)"/>
    <property type="match status" value="1"/>
</dbReference>
<evidence type="ECO:0000259" key="11">
    <source>
        <dbReference type="PROSITE" id="PS50168"/>
    </source>
</evidence>